<dbReference type="Proteomes" id="UP000652760">
    <property type="component" value="Unassembled WGS sequence"/>
</dbReference>
<organism evidence="2 3">
    <name type="scientific">Azospirillum endophyticum</name>
    <dbReference type="NCBI Taxonomy" id="2800326"/>
    <lineage>
        <taxon>Bacteria</taxon>
        <taxon>Pseudomonadati</taxon>
        <taxon>Pseudomonadota</taxon>
        <taxon>Alphaproteobacteria</taxon>
        <taxon>Rhodospirillales</taxon>
        <taxon>Azospirillaceae</taxon>
        <taxon>Azospirillum</taxon>
    </lineage>
</organism>
<accession>A0ABS1FCR7</accession>
<dbReference type="Pfam" id="PF01455">
    <property type="entry name" value="HupF_HypC"/>
    <property type="match status" value="1"/>
</dbReference>
<evidence type="ECO:0000313" key="3">
    <source>
        <dbReference type="Proteomes" id="UP000652760"/>
    </source>
</evidence>
<proteinExistence type="inferred from homology"/>
<evidence type="ECO:0000256" key="1">
    <source>
        <dbReference type="ARBA" id="ARBA00006018"/>
    </source>
</evidence>
<protein>
    <submittedName>
        <fullName evidence="2">HypC/HybG/HupF family hydrogenase formation chaperone</fullName>
    </submittedName>
</protein>
<dbReference type="Gene3D" id="2.30.30.140">
    <property type="match status" value="1"/>
</dbReference>
<gene>
    <name evidence="2" type="ORF">JHL17_26825</name>
</gene>
<name>A0ABS1FCR7_9PROT</name>
<dbReference type="NCBIfam" id="TIGR00074">
    <property type="entry name" value="hypC_hupF"/>
    <property type="match status" value="1"/>
</dbReference>
<reference evidence="3" key="1">
    <citation type="submission" date="2021-01" db="EMBL/GenBank/DDBJ databases">
        <title>Genome public.</title>
        <authorList>
            <person name="Liu C."/>
            <person name="Sun Q."/>
        </authorList>
    </citation>
    <scope>NUCLEOTIDE SEQUENCE [LARGE SCALE GENOMIC DNA]</scope>
    <source>
        <strain evidence="3">YIM B02556</strain>
    </source>
</reference>
<sequence length="76" mass="8309">MCFTVPARVIELTDGNFAVVESNNIKTTISLSLVTDVSVNDYVAVHVGFAVMKLDSIEAERILVLLTELSMDSPQH</sequence>
<dbReference type="RefSeq" id="WP_200197736.1">
    <property type="nucleotide sequence ID" value="NZ_JAENHM010000072.1"/>
</dbReference>
<dbReference type="PANTHER" id="PTHR35177">
    <property type="entry name" value="HYDROGENASE MATURATION FACTOR HYBG"/>
    <property type="match status" value="1"/>
</dbReference>
<dbReference type="PANTHER" id="PTHR35177:SF2">
    <property type="entry name" value="HYDROGENASE MATURATION FACTOR HYBG"/>
    <property type="match status" value="1"/>
</dbReference>
<comment type="similarity">
    <text evidence="1">Belongs to the HupF/HypC family.</text>
</comment>
<keyword evidence="3" id="KW-1185">Reference proteome</keyword>
<comment type="caution">
    <text evidence="2">The sequence shown here is derived from an EMBL/GenBank/DDBJ whole genome shotgun (WGS) entry which is preliminary data.</text>
</comment>
<dbReference type="InterPro" id="IPR001109">
    <property type="entry name" value="Hydrogenase_HupF/HypC"/>
</dbReference>
<dbReference type="EMBL" id="JAENHM010000072">
    <property type="protein sequence ID" value="MBK1841022.1"/>
    <property type="molecule type" value="Genomic_DNA"/>
</dbReference>
<dbReference type="SUPFAM" id="SSF159127">
    <property type="entry name" value="HupF/HypC-like"/>
    <property type="match status" value="1"/>
</dbReference>
<dbReference type="PRINTS" id="PR00445">
    <property type="entry name" value="HUPFHYPC"/>
</dbReference>
<evidence type="ECO:0000313" key="2">
    <source>
        <dbReference type="EMBL" id="MBK1841022.1"/>
    </source>
</evidence>